<dbReference type="Proteomes" id="UP000266861">
    <property type="component" value="Unassembled WGS sequence"/>
</dbReference>
<organism evidence="2 3">
    <name type="scientific">Diversispora epigaea</name>
    <dbReference type="NCBI Taxonomy" id="1348612"/>
    <lineage>
        <taxon>Eukaryota</taxon>
        <taxon>Fungi</taxon>
        <taxon>Fungi incertae sedis</taxon>
        <taxon>Mucoromycota</taxon>
        <taxon>Glomeromycotina</taxon>
        <taxon>Glomeromycetes</taxon>
        <taxon>Diversisporales</taxon>
        <taxon>Diversisporaceae</taxon>
        <taxon>Diversispora</taxon>
    </lineage>
</organism>
<name>A0A397GUJ4_9GLOM</name>
<proteinExistence type="predicted"/>
<reference evidence="2 3" key="1">
    <citation type="submission" date="2018-08" db="EMBL/GenBank/DDBJ databases">
        <title>Genome and evolution of the arbuscular mycorrhizal fungus Diversispora epigaea (formerly Glomus versiforme) and its bacterial endosymbionts.</title>
        <authorList>
            <person name="Sun X."/>
            <person name="Fei Z."/>
            <person name="Harrison M."/>
        </authorList>
    </citation>
    <scope>NUCLEOTIDE SEQUENCE [LARGE SCALE GENOMIC DNA]</scope>
    <source>
        <strain evidence="2 3">IT104</strain>
    </source>
</reference>
<keyword evidence="1" id="KW-0812">Transmembrane</keyword>
<feature type="transmembrane region" description="Helical" evidence="1">
    <location>
        <begin position="43"/>
        <end position="64"/>
    </location>
</feature>
<keyword evidence="1" id="KW-0472">Membrane</keyword>
<evidence type="ECO:0000256" key="1">
    <source>
        <dbReference type="SAM" id="Phobius"/>
    </source>
</evidence>
<comment type="caution">
    <text evidence="2">The sequence shown here is derived from an EMBL/GenBank/DDBJ whole genome shotgun (WGS) entry which is preliminary data.</text>
</comment>
<accession>A0A397GUJ4</accession>
<protein>
    <submittedName>
        <fullName evidence="2">Uncharacterized protein</fullName>
    </submittedName>
</protein>
<sequence length="110" mass="12743">MYVHLYNIYIVHIPYVYVTILIVRHIGVLSSLCKTFSMMESPLYSAFSTVFLTSEISSLSSSMLLPQSTYLPQFSRDSLIFLDYVFYIYSSFKVCGQLTARWSSDDMFLL</sequence>
<evidence type="ECO:0000313" key="2">
    <source>
        <dbReference type="EMBL" id="RHZ53338.1"/>
    </source>
</evidence>
<dbReference type="AlphaFoldDB" id="A0A397GUJ4"/>
<evidence type="ECO:0000313" key="3">
    <source>
        <dbReference type="Proteomes" id="UP000266861"/>
    </source>
</evidence>
<feature type="transmembrane region" description="Helical" evidence="1">
    <location>
        <begin position="84"/>
        <end position="102"/>
    </location>
</feature>
<keyword evidence="3" id="KW-1185">Reference proteome</keyword>
<feature type="transmembrane region" description="Helical" evidence="1">
    <location>
        <begin position="6"/>
        <end position="23"/>
    </location>
</feature>
<gene>
    <name evidence="2" type="ORF">Glove_443g25</name>
</gene>
<dbReference type="EMBL" id="PQFF01000390">
    <property type="protein sequence ID" value="RHZ53338.1"/>
    <property type="molecule type" value="Genomic_DNA"/>
</dbReference>
<keyword evidence="1" id="KW-1133">Transmembrane helix</keyword>